<feature type="transmembrane region" description="Helical" evidence="1">
    <location>
        <begin position="187"/>
        <end position="205"/>
    </location>
</feature>
<dbReference type="OrthoDB" id="3342455at2759"/>
<dbReference type="PANTHER" id="PTHR37992:SF1">
    <property type="entry name" value="DUF1774-DOMAIN-CONTAINING PROTEIN"/>
    <property type="match status" value="1"/>
</dbReference>
<name>A0A0U1MAY3_TALIS</name>
<dbReference type="AlphaFoldDB" id="A0A0U1MAY3"/>
<feature type="transmembrane region" description="Helical" evidence="1">
    <location>
        <begin position="237"/>
        <end position="259"/>
    </location>
</feature>
<keyword evidence="1" id="KW-1133">Transmembrane helix</keyword>
<dbReference type="EMBL" id="CVMT01000016">
    <property type="protein sequence ID" value="CRG92787.1"/>
    <property type="molecule type" value="Genomic_DNA"/>
</dbReference>
<feature type="transmembrane region" description="Helical" evidence="1">
    <location>
        <begin position="20"/>
        <end position="41"/>
    </location>
</feature>
<dbReference type="Pfam" id="PF08611">
    <property type="entry name" value="DUF1774"/>
    <property type="match status" value="1"/>
</dbReference>
<dbReference type="Proteomes" id="UP000054383">
    <property type="component" value="Unassembled WGS sequence"/>
</dbReference>
<feature type="transmembrane region" description="Helical" evidence="1">
    <location>
        <begin position="211"/>
        <end position="230"/>
    </location>
</feature>
<keyword evidence="1" id="KW-0812">Transmembrane</keyword>
<feature type="transmembrane region" description="Helical" evidence="1">
    <location>
        <begin position="153"/>
        <end position="175"/>
    </location>
</feature>
<accession>A0A0U1MAY3</accession>
<dbReference type="PANTHER" id="PTHR37992">
    <property type="entry name" value="EXPRESSED PROTEIN"/>
    <property type="match status" value="1"/>
</dbReference>
<protein>
    <recommendedName>
        <fullName evidence="4">DUF1774-domain-containing protein</fullName>
    </recommendedName>
</protein>
<reference evidence="2 3" key="1">
    <citation type="submission" date="2015-04" db="EMBL/GenBank/DDBJ databases">
        <authorList>
            <person name="Syromyatnikov M.Y."/>
            <person name="Popov V.N."/>
        </authorList>
    </citation>
    <scope>NUCLEOTIDE SEQUENCE [LARGE SCALE GENOMIC DNA]</scope>
    <source>
        <strain evidence="2">WF-38-12</strain>
    </source>
</reference>
<feature type="transmembrane region" description="Helical" evidence="1">
    <location>
        <begin position="72"/>
        <end position="90"/>
    </location>
</feature>
<dbReference type="STRING" id="28573.A0A0U1MAY3"/>
<evidence type="ECO:0000313" key="2">
    <source>
        <dbReference type="EMBL" id="CRG92787.1"/>
    </source>
</evidence>
<keyword evidence="3" id="KW-1185">Reference proteome</keyword>
<evidence type="ECO:0000256" key="1">
    <source>
        <dbReference type="SAM" id="Phobius"/>
    </source>
</evidence>
<organism evidence="2 3">
    <name type="scientific">Talaromyces islandicus</name>
    <name type="common">Penicillium islandicum</name>
    <dbReference type="NCBI Taxonomy" id="28573"/>
    <lineage>
        <taxon>Eukaryota</taxon>
        <taxon>Fungi</taxon>
        <taxon>Dikarya</taxon>
        <taxon>Ascomycota</taxon>
        <taxon>Pezizomycotina</taxon>
        <taxon>Eurotiomycetes</taxon>
        <taxon>Eurotiomycetidae</taxon>
        <taxon>Eurotiales</taxon>
        <taxon>Trichocomaceae</taxon>
        <taxon>Talaromyces</taxon>
        <taxon>Talaromyces sect. Islandici</taxon>
    </lineage>
</organism>
<gene>
    <name evidence="2" type="ORF">PISL3812_09854</name>
</gene>
<evidence type="ECO:0008006" key="4">
    <source>
        <dbReference type="Google" id="ProtNLM"/>
    </source>
</evidence>
<evidence type="ECO:0000313" key="3">
    <source>
        <dbReference type="Proteomes" id="UP000054383"/>
    </source>
</evidence>
<proteinExistence type="predicted"/>
<dbReference type="OMA" id="IWSILVY"/>
<sequence length="287" mass="32502">MAFYNPFGKHEAHSRNTLLVYQVLSVLSWALVVISGIYYSVHKPHDIKHGHSIWKQADRNPTPFSQNTTVTGIYWIILLLSQVSYVWHFFSKNSELVTAAANVASHFILNNLLVFAFIMLWVRNLFWVAEVFLIAHLISQSSAYWTHLGSPPFVHWPAIAGPYAWALTALFWNGAVAVHAHNLPSRIVANIFIWVIFLIGCVHIFAARDYIFGYSLSLLILSLAVKQLAVKVIALQWIFAFVIFAVFFVGSLYVSSAVYSGRNLWLRRVVSPESSAAREREPLLNDA</sequence>
<dbReference type="InterPro" id="IPR013920">
    <property type="entry name" value="DUF1774_fun"/>
</dbReference>
<keyword evidence="1" id="KW-0472">Membrane</keyword>